<dbReference type="GO" id="GO:0008237">
    <property type="term" value="F:metallopeptidase activity"/>
    <property type="evidence" value="ECO:0007669"/>
    <property type="project" value="UniProtKB-KW"/>
</dbReference>
<dbReference type="InterPro" id="IPR036757">
    <property type="entry name" value="TFR-like_dimer_dom_sf"/>
</dbReference>
<name>D8SKY1_SELML</name>
<accession>D8SKY1</accession>
<comment type="subcellular location">
    <subcellularLocation>
        <location evidence="2">Membrane</location>
        <topology evidence="2">Single-pass type II membrane protein</topology>
    </subcellularLocation>
</comment>
<dbReference type="SUPFAM" id="SSF53187">
    <property type="entry name" value="Zn-dependent exopeptidases"/>
    <property type="match status" value="1"/>
</dbReference>
<evidence type="ECO:0000259" key="18">
    <source>
        <dbReference type="Pfam" id="PF04389"/>
    </source>
</evidence>
<evidence type="ECO:0000256" key="5">
    <source>
        <dbReference type="ARBA" id="ARBA00022670"/>
    </source>
</evidence>
<evidence type="ECO:0000313" key="20">
    <source>
        <dbReference type="Proteomes" id="UP000001514"/>
    </source>
</evidence>
<evidence type="ECO:0000259" key="16">
    <source>
        <dbReference type="Pfam" id="PF02225"/>
    </source>
</evidence>
<dbReference type="AlphaFoldDB" id="D8SKY1"/>
<evidence type="ECO:0000256" key="4">
    <source>
        <dbReference type="ARBA" id="ARBA00022645"/>
    </source>
</evidence>
<dbReference type="EMBL" id="GL377625">
    <property type="protein sequence ID" value="EFJ15056.1"/>
    <property type="molecule type" value="Genomic_DNA"/>
</dbReference>
<dbReference type="FunCoup" id="D8SKY1">
    <property type="interactions" value="777"/>
</dbReference>
<reference evidence="19 20" key="1">
    <citation type="journal article" date="2011" name="Science">
        <title>The Selaginella genome identifies genetic changes associated with the evolution of vascular plants.</title>
        <authorList>
            <person name="Banks J.A."/>
            <person name="Nishiyama T."/>
            <person name="Hasebe M."/>
            <person name="Bowman J.L."/>
            <person name="Gribskov M."/>
            <person name="dePamphilis C."/>
            <person name="Albert V.A."/>
            <person name="Aono N."/>
            <person name="Aoyama T."/>
            <person name="Ambrose B.A."/>
            <person name="Ashton N.W."/>
            <person name="Axtell M.J."/>
            <person name="Barker E."/>
            <person name="Barker M.S."/>
            <person name="Bennetzen J.L."/>
            <person name="Bonawitz N.D."/>
            <person name="Chapple C."/>
            <person name="Cheng C."/>
            <person name="Correa L.G."/>
            <person name="Dacre M."/>
            <person name="DeBarry J."/>
            <person name="Dreyer I."/>
            <person name="Elias M."/>
            <person name="Engstrom E.M."/>
            <person name="Estelle M."/>
            <person name="Feng L."/>
            <person name="Finet C."/>
            <person name="Floyd S.K."/>
            <person name="Frommer W.B."/>
            <person name="Fujita T."/>
            <person name="Gramzow L."/>
            <person name="Gutensohn M."/>
            <person name="Harholt J."/>
            <person name="Hattori M."/>
            <person name="Heyl A."/>
            <person name="Hirai T."/>
            <person name="Hiwatashi Y."/>
            <person name="Ishikawa M."/>
            <person name="Iwata M."/>
            <person name="Karol K.G."/>
            <person name="Koehler B."/>
            <person name="Kolukisaoglu U."/>
            <person name="Kubo M."/>
            <person name="Kurata T."/>
            <person name="Lalonde S."/>
            <person name="Li K."/>
            <person name="Li Y."/>
            <person name="Litt A."/>
            <person name="Lyons E."/>
            <person name="Manning G."/>
            <person name="Maruyama T."/>
            <person name="Michael T.P."/>
            <person name="Mikami K."/>
            <person name="Miyazaki S."/>
            <person name="Morinaga S."/>
            <person name="Murata T."/>
            <person name="Mueller-Roeber B."/>
            <person name="Nelson D.R."/>
            <person name="Obara M."/>
            <person name="Oguri Y."/>
            <person name="Olmstead R.G."/>
            <person name="Onodera N."/>
            <person name="Petersen B.L."/>
            <person name="Pils B."/>
            <person name="Prigge M."/>
            <person name="Rensing S.A."/>
            <person name="Riano-Pachon D.M."/>
            <person name="Roberts A.W."/>
            <person name="Sato Y."/>
            <person name="Scheller H.V."/>
            <person name="Schulz B."/>
            <person name="Schulz C."/>
            <person name="Shakirov E.V."/>
            <person name="Shibagaki N."/>
            <person name="Shinohara N."/>
            <person name="Shippen D.E."/>
            <person name="Soerensen I."/>
            <person name="Sotooka R."/>
            <person name="Sugimoto N."/>
            <person name="Sugita M."/>
            <person name="Sumikawa N."/>
            <person name="Tanurdzic M."/>
            <person name="Theissen G."/>
            <person name="Ulvskov P."/>
            <person name="Wakazuki S."/>
            <person name="Weng J.K."/>
            <person name="Willats W.W."/>
            <person name="Wipf D."/>
            <person name="Wolf P.G."/>
            <person name="Yang L."/>
            <person name="Zimmer A.D."/>
            <person name="Zhu Q."/>
            <person name="Mitros T."/>
            <person name="Hellsten U."/>
            <person name="Loque D."/>
            <person name="Otillar R."/>
            <person name="Salamov A."/>
            <person name="Schmutz J."/>
            <person name="Shapiro H."/>
            <person name="Lindquist E."/>
            <person name="Lucas S."/>
            <person name="Rokhsar D."/>
            <person name="Grigoriev I.V."/>
        </authorList>
    </citation>
    <scope>NUCLEOTIDE SEQUENCE [LARGE SCALE GENOMIC DNA]</scope>
</reference>
<protein>
    <submittedName>
        <fullName evidence="19">Uncharacterized protein AMP1C-2</fullName>
    </submittedName>
</protein>
<evidence type="ECO:0000313" key="19">
    <source>
        <dbReference type="EMBL" id="EFJ15056.1"/>
    </source>
</evidence>
<dbReference type="Pfam" id="PF02225">
    <property type="entry name" value="PA"/>
    <property type="match status" value="1"/>
</dbReference>
<dbReference type="InterPro" id="IPR046450">
    <property type="entry name" value="PA_dom_sf"/>
</dbReference>
<evidence type="ECO:0000259" key="17">
    <source>
        <dbReference type="Pfam" id="PF04253"/>
    </source>
</evidence>
<comment type="similarity">
    <text evidence="3">Belongs to the peptidase M28 family. M28B subfamily.</text>
</comment>
<keyword evidence="14" id="KW-0325">Glycoprotein</keyword>
<keyword evidence="10" id="KW-0735">Signal-anchor</keyword>
<sequence>MASVSRCRCCLLSLVLLAFAFFSSTGVKDSGFTLDKLEDEFLSGLSNNTISKFLKELTLEPHVAGTAEDLATAKYVFDHFEASGIVAHYSDYSVLLSYPIRRSLSLHLPDGSLKDFTLKEEAVEGDPYSTNPKVIPTFFAYSPSGTISSEVVYVNYGREEDFLTLKDEGVNVTGTVVIARIGKIFRGDIAANAAAAGAAAAITYSDPFDYAGNGSQGYYPSSQWLPPSGVQRGSLFLTNGDPLTPGWPSVPDAERLEISQVQFPKIPVLPVSAQDALPILEALTGKVAPQEWQGGLQLSSYRLGRGPAKVKLSYEGNLTMAPIRNVIGMITGSEEPDRYILLGNHRDAWTFGAADPNSGTACLLEIARGFGNLLSLGWRPRRTIIFCSWDAEEFGLIGSSEWVERNLNLLASRAVAYLNVDSAVGGPNFDGRATPQLDNILLEVTKKVKDPNSVYGTVYEAWSALNGHGTPNIGRLGSGSDFSAFLHHAGIPSCDIRYQTLYPMYHSLYDDYNWMERFGDPMFHRHVAVSGIWGLLAIHLAGDAVLSFNYANYADELEVIFDNLLQASENITANPLFPAISKLRAAAAQLGAEMIQMKIFWLHQVLTDAQTLSKLRSLNDRMLLAERSFLDPSGLTGTSWYKHVIYGPSGKNHYNSQLFPGVCDALAAAMSINNKASWNALQHEIWKVARAITNVAHFLSGELH</sequence>
<dbReference type="FunFam" id="1.20.930.40:FF:000001">
    <property type="entry name" value="N-acetylated-alpha-linked acidic dipeptidase 2"/>
    <property type="match status" value="1"/>
</dbReference>
<keyword evidence="13" id="KW-0472">Membrane</keyword>
<dbReference type="Gene3D" id="3.40.630.10">
    <property type="entry name" value="Zn peptidases"/>
    <property type="match status" value="1"/>
</dbReference>
<dbReference type="InterPro" id="IPR007365">
    <property type="entry name" value="TFR-like_dimer_dom"/>
</dbReference>
<keyword evidence="5" id="KW-0645">Protease</keyword>
<keyword evidence="6" id="KW-0812">Transmembrane</keyword>
<dbReference type="Gene3D" id="3.50.30.30">
    <property type="match status" value="1"/>
</dbReference>
<keyword evidence="11" id="KW-1133">Transmembrane helix</keyword>
<evidence type="ECO:0000256" key="14">
    <source>
        <dbReference type="ARBA" id="ARBA00023180"/>
    </source>
</evidence>
<dbReference type="FunFam" id="3.50.30.30:FF:000008">
    <property type="entry name" value="Glutamate carboxypeptidase 2"/>
    <property type="match status" value="1"/>
</dbReference>
<feature type="chain" id="PRO_5003122811" evidence="15">
    <location>
        <begin position="27"/>
        <end position="704"/>
    </location>
</feature>
<dbReference type="SUPFAM" id="SSF47672">
    <property type="entry name" value="Transferrin receptor-like dimerisation domain"/>
    <property type="match status" value="1"/>
</dbReference>
<evidence type="ECO:0000256" key="1">
    <source>
        <dbReference type="ARBA" id="ARBA00001947"/>
    </source>
</evidence>
<evidence type="ECO:0000256" key="10">
    <source>
        <dbReference type="ARBA" id="ARBA00022968"/>
    </source>
</evidence>
<dbReference type="GO" id="GO:0016020">
    <property type="term" value="C:membrane"/>
    <property type="evidence" value="ECO:0007669"/>
    <property type="project" value="UniProtKB-SubCell"/>
</dbReference>
<keyword evidence="15" id="KW-0732">Signal</keyword>
<dbReference type="GO" id="GO:0046872">
    <property type="term" value="F:metal ion binding"/>
    <property type="evidence" value="ECO:0007669"/>
    <property type="project" value="UniProtKB-KW"/>
</dbReference>
<dbReference type="CDD" id="cd02121">
    <property type="entry name" value="PA_GCPII_like"/>
    <property type="match status" value="1"/>
</dbReference>
<dbReference type="PANTHER" id="PTHR10404:SF46">
    <property type="entry name" value="VACUOLAR PROTEIN SORTING-ASSOCIATED PROTEIN 70"/>
    <property type="match status" value="1"/>
</dbReference>
<dbReference type="HOGENOM" id="CLU_005688_2_1_1"/>
<dbReference type="FunFam" id="3.40.630.10:FF:000009">
    <property type="entry name" value="N-acetylated-alpha-linked acidic dipeptidase 2"/>
    <property type="match status" value="1"/>
</dbReference>
<dbReference type="InParanoid" id="D8SKY1"/>
<dbReference type="PANTHER" id="PTHR10404">
    <property type="entry name" value="N-ACETYLATED-ALPHA-LINKED ACIDIC DIPEPTIDASE"/>
    <property type="match status" value="1"/>
</dbReference>
<dbReference type="InterPro" id="IPR007484">
    <property type="entry name" value="Peptidase_M28"/>
</dbReference>
<evidence type="ECO:0000256" key="15">
    <source>
        <dbReference type="SAM" id="SignalP"/>
    </source>
</evidence>
<evidence type="ECO:0000256" key="3">
    <source>
        <dbReference type="ARBA" id="ARBA00005634"/>
    </source>
</evidence>
<gene>
    <name evidence="19" type="primary">AMP1C-2</name>
    <name evidence="19" type="ORF">SELMODRAFT_119241</name>
</gene>
<keyword evidence="12" id="KW-0482">Metalloprotease</keyword>
<dbReference type="Pfam" id="PF04253">
    <property type="entry name" value="TFR_dimer"/>
    <property type="match status" value="1"/>
</dbReference>
<feature type="domain" description="Transferrin receptor-like dimerisation" evidence="17">
    <location>
        <begin position="572"/>
        <end position="699"/>
    </location>
</feature>
<keyword evidence="9" id="KW-0862">Zinc</keyword>
<dbReference type="Gene3D" id="1.20.930.40">
    <property type="entry name" value="Transferrin receptor-like, dimerisation domain"/>
    <property type="match status" value="1"/>
</dbReference>
<dbReference type="InterPro" id="IPR039373">
    <property type="entry name" value="Peptidase_M28B"/>
</dbReference>
<evidence type="ECO:0000256" key="8">
    <source>
        <dbReference type="ARBA" id="ARBA00022801"/>
    </source>
</evidence>
<dbReference type="MEROPS" id="M28.A02"/>
<dbReference type="Proteomes" id="UP000001514">
    <property type="component" value="Unassembled WGS sequence"/>
</dbReference>
<dbReference type="Gramene" id="EFJ15056">
    <property type="protein sequence ID" value="EFJ15056"/>
    <property type="gene ID" value="SELMODRAFT_119241"/>
</dbReference>
<dbReference type="eggNOG" id="KOG2195">
    <property type="taxonomic scope" value="Eukaryota"/>
</dbReference>
<feature type="domain" description="PA" evidence="16">
    <location>
        <begin position="150"/>
        <end position="233"/>
    </location>
</feature>
<evidence type="ECO:0000256" key="11">
    <source>
        <dbReference type="ARBA" id="ARBA00022989"/>
    </source>
</evidence>
<comment type="cofactor">
    <cofactor evidence="1">
        <name>Zn(2+)</name>
        <dbReference type="ChEBI" id="CHEBI:29105"/>
    </cofactor>
</comment>
<evidence type="ECO:0000256" key="9">
    <source>
        <dbReference type="ARBA" id="ARBA00022833"/>
    </source>
</evidence>
<evidence type="ECO:0000256" key="2">
    <source>
        <dbReference type="ARBA" id="ARBA00004606"/>
    </source>
</evidence>
<dbReference type="SUPFAM" id="SSF52025">
    <property type="entry name" value="PA domain"/>
    <property type="match status" value="1"/>
</dbReference>
<evidence type="ECO:0000256" key="7">
    <source>
        <dbReference type="ARBA" id="ARBA00022723"/>
    </source>
</evidence>
<feature type="domain" description="Peptidase M28" evidence="18">
    <location>
        <begin position="325"/>
        <end position="513"/>
    </location>
</feature>
<evidence type="ECO:0000256" key="12">
    <source>
        <dbReference type="ARBA" id="ARBA00023049"/>
    </source>
</evidence>
<evidence type="ECO:0000256" key="13">
    <source>
        <dbReference type="ARBA" id="ARBA00023136"/>
    </source>
</evidence>
<dbReference type="GO" id="GO:0006508">
    <property type="term" value="P:proteolysis"/>
    <property type="evidence" value="ECO:0007669"/>
    <property type="project" value="UniProtKB-KW"/>
</dbReference>
<feature type="signal peptide" evidence="15">
    <location>
        <begin position="1"/>
        <end position="26"/>
    </location>
</feature>
<dbReference type="OMA" id="NVVIASW"/>
<dbReference type="CDD" id="cd08022">
    <property type="entry name" value="M28_PSMA_like"/>
    <property type="match status" value="1"/>
</dbReference>
<organism evidence="20">
    <name type="scientific">Selaginella moellendorffii</name>
    <name type="common">Spikemoss</name>
    <dbReference type="NCBI Taxonomy" id="88036"/>
    <lineage>
        <taxon>Eukaryota</taxon>
        <taxon>Viridiplantae</taxon>
        <taxon>Streptophyta</taxon>
        <taxon>Embryophyta</taxon>
        <taxon>Tracheophyta</taxon>
        <taxon>Lycopodiopsida</taxon>
        <taxon>Selaginellales</taxon>
        <taxon>Selaginellaceae</taxon>
        <taxon>Selaginella</taxon>
    </lineage>
</organism>
<dbReference type="InterPro" id="IPR003137">
    <property type="entry name" value="PA_domain"/>
</dbReference>
<keyword evidence="8" id="KW-0378">Hydrolase</keyword>
<keyword evidence="7" id="KW-0479">Metal-binding</keyword>
<dbReference type="KEGG" id="smo:SELMODRAFT_119241"/>
<dbReference type="Pfam" id="PF04389">
    <property type="entry name" value="Peptidase_M28"/>
    <property type="match status" value="1"/>
</dbReference>
<dbReference type="GO" id="GO:0004180">
    <property type="term" value="F:carboxypeptidase activity"/>
    <property type="evidence" value="ECO:0000318"/>
    <property type="project" value="GO_Central"/>
</dbReference>
<keyword evidence="20" id="KW-1185">Reference proteome</keyword>
<evidence type="ECO:0000256" key="6">
    <source>
        <dbReference type="ARBA" id="ARBA00022692"/>
    </source>
</evidence>
<proteinExistence type="inferred from homology"/>
<keyword evidence="4" id="KW-0121">Carboxypeptidase</keyword>